<dbReference type="CDD" id="cd06257">
    <property type="entry name" value="DnaJ"/>
    <property type="match status" value="1"/>
</dbReference>
<evidence type="ECO:0000259" key="2">
    <source>
        <dbReference type="PROSITE" id="PS50076"/>
    </source>
</evidence>
<dbReference type="InterPro" id="IPR024586">
    <property type="entry name" value="DnaJ-like_C11_C"/>
</dbReference>
<dbReference type="GO" id="GO:0042407">
    <property type="term" value="P:cristae formation"/>
    <property type="evidence" value="ECO:0007669"/>
    <property type="project" value="TreeGrafter"/>
</dbReference>
<dbReference type="SUPFAM" id="SSF46565">
    <property type="entry name" value="Chaperone J-domain"/>
    <property type="match status" value="1"/>
</dbReference>
<keyword evidence="5" id="KW-1185">Reference proteome</keyword>
<feature type="non-terminal residue" evidence="3">
    <location>
        <position position="1"/>
    </location>
</feature>
<dbReference type="PROSITE" id="PS50076">
    <property type="entry name" value="DNAJ_2"/>
    <property type="match status" value="1"/>
</dbReference>
<dbReference type="InterPro" id="IPR036869">
    <property type="entry name" value="J_dom_sf"/>
</dbReference>
<keyword evidence="1" id="KW-0143">Chaperone</keyword>
<name>A0A4P9Y1D0_9FUNG</name>
<dbReference type="EMBL" id="KZ988277">
    <property type="protein sequence ID" value="RKP12585.1"/>
    <property type="molecule type" value="Genomic_DNA"/>
</dbReference>
<dbReference type="InterPro" id="IPR001623">
    <property type="entry name" value="DnaJ_domain"/>
</dbReference>
<dbReference type="InterPro" id="IPR055225">
    <property type="entry name" value="DNAJC11-like_beta-barrel"/>
</dbReference>
<dbReference type="PRINTS" id="PR00625">
    <property type="entry name" value="JDOMAIN"/>
</dbReference>
<dbReference type="InterPro" id="IPR052243">
    <property type="entry name" value="Mito_inner_membrane_organizer"/>
</dbReference>
<sequence length="589" mass="66082">SQDDLYAVLGVSKKANTAEIHDAYRHLSRTFHPDKHPNMTEAASRHFKQIQHAADILLDEKSREVYDTYGEGGLAAGVSLSKWTTAEAFRREFERMARERLEEDVDNLVRSRGEVEIQVDTSLLLDPYSYELIEEEEMEDDMPPKGVLRRMAQVLQMALKHSYDIPLDESSINTLTLAGHSTSRNGMGDANVEVTWRRSVIPFLPSATGELTMACMTPRFLQGRLQYSISANAFANAHVKWASPSAPPPLAVTTGRRLGKYSMGHISYRTGSYSLGPWGRGSPPRHYSALGMGLHYGPPGKQNKYAANVQVSPGESFLHSEVTRPLSHGVTARADLRFSSHSRLTTSIGTETKLTKHWTLSWNGQLAMAGGTTFTLGIQRLGQGLSIPIILSPEFSPQLFLKALMIPSLLMEGLERWILGPQRRERRRIRREERREAMKEKRQKDQQEALEARELLTGMVERKRVQESERHGLVVLMAAYGPKHTLESFLESTKRDESKTREQLPTLFSLPEDLTASVIDATLSLQAMVQESRLLLPVGPSKSSLPGLYDPCYGEAKSLLILYVFRGQSHLILSPDRSSLMLPQRSHQI</sequence>
<dbReference type="SMART" id="SM00271">
    <property type="entry name" value="DnaJ"/>
    <property type="match status" value="1"/>
</dbReference>
<dbReference type="Proteomes" id="UP000267251">
    <property type="component" value="Unassembled WGS sequence"/>
</dbReference>
<evidence type="ECO:0000313" key="4">
    <source>
        <dbReference type="EMBL" id="RKP15330.1"/>
    </source>
</evidence>
<reference evidence="3" key="2">
    <citation type="submission" date="2018-06" db="EMBL/GenBank/DDBJ databases">
        <title>Leveraging single-cell genomics to expand the Fungal Tree of Life.</title>
        <authorList>
            <consortium name="DOE Joint Genome Institute"/>
            <person name="Ahrendt S.R."/>
            <person name="Quandt C.A."/>
            <person name="Ciobanu D."/>
            <person name="Clum A."/>
            <person name="Salamov A."/>
            <person name="Andreopoulos B."/>
            <person name="Cheng J.-F."/>
            <person name="Woyke T."/>
            <person name="Pelin A."/>
            <person name="Henrissat B."/>
            <person name="Reynolds N."/>
            <person name="Benny G.L."/>
            <person name="Smith M.E."/>
            <person name="James T.Y."/>
            <person name="Grigoriev I.V."/>
        </authorList>
    </citation>
    <scope>NUCLEOTIDE SEQUENCE</scope>
    <source>
        <strain evidence="3">RSA 2659</strain>
    </source>
</reference>
<accession>A0A4P9Y1D0</accession>
<dbReference type="Pfam" id="PF22774">
    <property type="entry name" value="DNAJC11_beta-barrel"/>
    <property type="match status" value="1"/>
</dbReference>
<dbReference type="PANTHER" id="PTHR44157">
    <property type="entry name" value="DNAJ HOMOLOG SUBFAMILY C MEMBER 11"/>
    <property type="match status" value="1"/>
</dbReference>
<evidence type="ECO:0000256" key="1">
    <source>
        <dbReference type="ARBA" id="ARBA00023186"/>
    </source>
</evidence>
<dbReference type="GO" id="GO:0005739">
    <property type="term" value="C:mitochondrion"/>
    <property type="evidence" value="ECO:0007669"/>
    <property type="project" value="GOC"/>
</dbReference>
<reference evidence="5" key="1">
    <citation type="journal article" date="2018" name="Nat. Microbiol.">
        <title>Leveraging single-cell genomics to expand the fungal tree of life.</title>
        <authorList>
            <person name="Ahrendt S.R."/>
            <person name="Quandt C.A."/>
            <person name="Ciobanu D."/>
            <person name="Clum A."/>
            <person name="Salamov A."/>
            <person name="Andreopoulos B."/>
            <person name="Cheng J.F."/>
            <person name="Woyke T."/>
            <person name="Pelin A."/>
            <person name="Henrissat B."/>
            <person name="Reynolds N.K."/>
            <person name="Benny G.L."/>
            <person name="Smith M.E."/>
            <person name="James T.Y."/>
            <person name="Grigoriev I.V."/>
        </authorList>
    </citation>
    <scope>NUCLEOTIDE SEQUENCE [LARGE SCALE GENOMIC DNA]</scope>
</reference>
<feature type="non-terminal residue" evidence="3">
    <location>
        <position position="589"/>
    </location>
</feature>
<dbReference type="Gene3D" id="1.10.287.110">
    <property type="entry name" value="DnaJ domain"/>
    <property type="match status" value="1"/>
</dbReference>
<dbReference type="OrthoDB" id="10250354at2759"/>
<dbReference type="AlphaFoldDB" id="A0A4P9Y1D0"/>
<protein>
    <recommendedName>
        <fullName evidence="2">J domain-containing protein</fullName>
    </recommendedName>
</protein>
<dbReference type="Pfam" id="PF11875">
    <property type="entry name" value="DnaJ-like_C11_C"/>
    <property type="match status" value="1"/>
</dbReference>
<proteinExistence type="predicted"/>
<organism evidence="3 5">
    <name type="scientific">Piptocephalis cylindrospora</name>
    <dbReference type="NCBI Taxonomy" id="1907219"/>
    <lineage>
        <taxon>Eukaryota</taxon>
        <taxon>Fungi</taxon>
        <taxon>Fungi incertae sedis</taxon>
        <taxon>Zoopagomycota</taxon>
        <taxon>Zoopagomycotina</taxon>
        <taxon>Zoopagomycetes</taxon>
        <taxon>Zoopagales</taxon>
        <taxon>Piptocephalidaceae</taxon>
        <taxon>Piptocephalis</taxon>
    </lineage>
</organism>
<dbReference type="PANTHER" id="PTHR44157:SF1">
    <property type="entry name" value="DNAJ HOMOLOG SUBFAMILY C MEMBER 11"/>
    <property type="match status" value="1"/>
</dbReference>
<dbReference type="Pfam" id="PF00226">
    <property type="entry name" value="DnaJ"/>
    <property type="match status" value="1"/>
</dbReference>
<evidence type="ECO:0000313" key="5">
    <source>
        <dbReference type="Proteomes" id="UP000267251"/>
    </source>
</evidence>
<evidence type="ECO:0000313" key="3">
    <source>
        <dbReference type="EMBL" id="RKP12585.1"/>
    </source>
</evidence>
<dbReference type="EMBL" id="KZ987740">
    <property type="protein sequence ID" value="RKP15330.1"/>
    <property type="molecule type" value="Genomic_DNA"/>
</dbReference>
<feature type="domain" description="J" evidence="2">
    <location>
        <begin position="4"/>
        <end position="70"/>
    </location>
</feature>
<gene>
    <name evidence="4" type="ORF">BJ684DRAFT_1103</name>
    <name evidence="3" type="ORF">BJ684DRAFT_4371</name>
</gene>